<dbReference type="RefSeq" id="WP_064894049.1">
    <property type="nucleotide sequence ID" value="NZ_LZHX01000004.1"/>
</dbReference>
<proteinExistence type="predicted"/>
<evidence type="ECO:0000313" key="2">
    <source>
        <dbReference type="Proteomes" id="UP000093779"/>
    </source>
</evidence>
<evidence type="ECO:0000313" key="1">
    <source>
        <dbReference type="EMBL" id="OBF29817.1"/>
    </source>
</evidence>
<comment type="caution">
    <text evidence="1">The sequence shown here is derived from an EMBL/GenBank/DDBJ whole genome shotgun (WGS) entry which is preliminary data.</text>
</comment>
<gene>
    <name evidence="1" type="ORF">A5726_29915</name>
</gene>
<name>A0A1A1YES1_9MYCO</name>
<organism evidence="1 2">
    <name type="scientific">Mycolicibacterium conceptionense</name>
    <dbReference type="NCBI Taxonomy" id="451644"/>
    <lineage>
        <taxon>Bacteria</taxon>
        <taxon>Bacillati</taxon>
        <taxon>Actinomycetota</taxon>
        <taxon>Actinomycetes</taxon>
        <taxon>Mycobacteriales</taxon>
        <taxon>Mycobacteriaceae</taxon>
        <taxon>Mycolicibacterium</taxon>
    </lineage>
</organism>
<dbReference type="EMBL" id="LZHX01000004">
    <property type="protein sequence ID" value="OBF29817.1"/>
    <property type="molecule type" value="Genomic_DNA"/>
</dbReference>
<sequence length="75" mass="8510">MTRIPLLEACDFYTELTDSGVFVGRVREFPRLRTRPQTNALDARTHIITLTRDAIAYLAQDHALAAIKRKHGSTQ</sequence>
<protein>
    <submittedName>
        <fullName evidence="1">Uncharacterized protein</fullName>
    </submittedName>
</protein>
<dbReference type="Proteomes" id="UP000093779">
    <property type="component" value="Unassembled WGS sequence"/>
</dbReference>
<reference evidence="1 2" key="1">
    <citation type="submission" date="2016-06" db="EMBL/GenBank/DDBJ databases">
        <authorList>
            <person name="Kjaerup R.B."/>
            <person name="Dalgaard T.S."/>
            <person name="Juul-Madsen H.R."/>
        </authorList>
    </citation>
    <scope>NUCLEOTIDE SEQUENCE [LARGE SCALE GENOMIC DNA]</scope>
    <source>
        <strain evidence="1 2">ACS1953</strain>
    </source>
</reference>
<accession>A0A1A1YES1</accession>
<dbReference type="AlphaFoldDB" id="A0A1A1YES1"/>